<feature type="region of interest" description="Disordered" evidence="1">
    <location>
        <begin position="463"/>
        <end position="483"/>
    </location>
</feature>
<accession>A0A6G1GTJ5</accession>
<protein>
    <recommendedName>
        <fullName evidence="4">WD40 repeat-like protein</fullName>
    </recommendedName>
</protein>
<name>A0A6G1GTJ5_9PEZI</name>
<feature type="compositionally biased region" description="Basic and acidic residues" evidence="1">
    <location>
        <begin position="764"/>
        <end position="777"/>
    </location>
</feature>
<dbReference type="GO" id="GO:0006914">
    <property type="term" value="P:autophagy"/>
    <property type="evidence" value="ECO:0007669"/>
    <property type="project" value="InterPro"/>
</dbReference>
<feature type="compositionally biased region" description="Low complexity" evidence="1">
    <location>
        <begin position="147"/>
        <end position="160"/>
    </location>
</feature>
<proteinExistence type="predicted"/>
<dbReference type="GO" id="GO:0042594">
    <property type="term" value="P:response to starvation"/>
    <property type="evidence" value="ECO:0007669"/>
    <property type="project" value="TreeGrafter"/>
</dbReference>
<feature type="region of interest" description="Disordered" evidence="1">
    <location>
        <begin position="1073"/>
        <end position="1093"/>
    </location>
</feature>
<reference evidence="2" key="1">
    <citation type="journal article" date="2020" name="Stud. Mycol.">
        <title>101 Dothideomycetes genomes: a test case for predicting lifestyles and emergence of pathogens.</title>
        <authorList>
            <person name="Haridas S."/>
            <person name="Albert R."/>
            <person name="Binder M."/>
            <person name="Bloem J."/>
            <person name="Labutti K."/>
            <person name="Salamov A."/>
            <person name="Andreopoulos B."/>
            <person name="Baker S."/>
            <person name="Barry K."/>
            <person name="Bills G."/>
            <person name="Bluhm B."/>
            <person name="Cannon C."/>
            <person name="Castanera R."/>
            <person name="Culley D."/>
            <person name="Daum C."/>
            <person name="Ezra D."/>
            <person name="Gonzalez J."/>
            <person name="Henrissat B."/>
            <person name="Kuo A."/>
            <person name="Liang C."/>
            <person name="Lipzen A."/>
            <person name="Lutzoni F."/>
            <person name="Magnuson J."/>
            <person name="Mondo S."/>
            <person name="Nolan M."/>
            <person name="Ohm R."/>
            <person name="Pangilinan J."/>
            <person name="Park H.-J."/>
            <person name="Ramirez L."/>
            <person name="Alfaro M."/>
            <person name="Sun H."/>
            <person name="Tritt A."/>
            <person name="Yoshinaga Y."/>
            <person name="Zwiers L.-H."/>
            <person name="Turgeon B."/>
            <person name="Goodwin S."/>
            <person name="Spatafora J."/>
            <person name="Crous P."/>
            <person name="Grigoriev I."/>
        </authorList>
    </citation>
    <scope>NUCLEOTIDE SEQUENCE</scope>
    <source>
        <strain evidence="2">CBS 113979</strain>
    </source>
</reference>
<feature type="region of interest" description="Disordered" evidence="1">
    <location>
        <begin position="1170"/>
        <end position="1201"/>
    </location>
</feature>
<feature type="compositionally biased region" description="Polar residues" evidence="1">
    <location>
        <begin position="809"/>
        <end position="821"/>
    </location>
</feature>
<keyword evidence="3" id="KW-1185">Reference proteome</keyword>
<dbReference type="OrthoDB" id="3938623at2759"/>
<feature type="compositionally biased region" description="Low complexity" evidence="1">
    <location>
        <begin position="349"/>
        <end position="361"/>
    </location>
</feature>
<dbReference type="InterPro" id="IPR045142">
    <property type="entry name" value="BCAS3-like"/>
</dbReference>
<evidence type="ECO:0000256" key="1">
    <source>
        <dbReference type="SAM" id="MobiDB-lite"/>
    </source>
</evidence>
<dbReference type="EMBL" id="ML977169">
    <property type="protein sequence ID" value="KAF1984271.1"/>
    <property type="molecule type" value="Genomic_DNA"/>
</dbReference>
<dbReference type="SUPFAM" id="SSF50978">
    <property type="entry name" value="WD40 repeat-like"/>
    <property type="match status" value="1"/>
</dbReference>
<evidence type="ECO:0000313" key="2">
    <source>
        <dbReference type="EMBL" id="KAF1984271.1"/>
    </source>
</evidence>
<feature type="region of interest" description="Disordered" evidence="1">
    <location>
        <begin position="333"/>
        <end position="368"/>
    </location>
</feature>
<organism evidence="2 3">
    <name type="scientific">Aulographum hederae CBS 113979</name>
    <dbReference type="NCBI Taxonomy" id="1176131"/>
    <lineage>
        <taxon>Eukaryota</taxon>
        <taxon>Fungi</taxon>
        <taxon>Dikarya</taxon>
        <taxon>Ascomycota</taxon>
        <taxon>Pezizomycotina</taxon>
        <taxon>Dothideomycetes</taxon>
        <taxon>Pleosporomycetidae</taxon>
        <taxon>Aulographales</taxon>
        <taxon>Aulographaceae</taxon>
    </lineage>
</organism>
<feature type="compositionally biased region" description="Basic and acidic residues" evidence="1">
    <location>
        <begin position="1078"/>
        <end position="1089"/>
    </location>
</feature>
<feature type="region of interest" description="Disordered" evidence="1">
    <location>
        <begin position="1036"/>
        <end position="1056"/>
    </location>
</feature>
<evidence type="ECO:0008006" key="4">
    <source>
        <dbReference type="Google" id="ProtNLM"/>
    </source>
</evidence>
<evidence type="ECO:0000313" key="3">
    <source>
        <dbReference type="Proteomes" id="UP000800041"/>
    </source>
</evidence>
<feature type="compositionally biased region" description="Polar residues" evidence="1">
    <location>
        <begin position="333"/>
        <end position="342"/>
    </location>
</feature>
<dbReference type="PANTHER" id="PTHR13268">
    <property type="entry name" value="BREAST CARCINOMA AMPLIFIED SEQUENCE 3"/>
    <property type="match status" value="1"/>
</dbReference>
<gene>
    <name evidence="2" type="ORF">K402DRAFT_414010</name>
</gene>
<dbReference type="GO" id="GO:0005737">
    <property type="term" value="C:cytoplasm"/>
    <property type="evidence" value="ECO:0007669"/>
    <property type="project" value="TreeGrafter"/>
</dbReference>
<dbReference type="Proteomes" id="UP000800041">
    <property type="component" value="Unassembled WGS sequence"/>
</dbReference>
<feature type="compositionally biased region" description="Gly residues" evidence="1">
    <location>
        <begin position="1043"/>
        <end position="1053"/>
    </location>
</feature>
<dbReference type="AlphaFoldDB" id="A0A6G1GTJ5"/>
<sequence length="1216" mass="131599">MPTPPDSTPLYQYQHPNNLGYQNQRQRSAALDVLHSQARAGPKHDIGRRRKRGDEIATILPTRLNKSPINNLRYPPPSPSPNQPYNSIKSPLLSAFGSTTGTAAQYTSEWARSLPYFASKHSNNINNGLSISGSPPNHVLAPHRDGPSPGSVSASPPTAAMRPLSHPNQQQATFGGRHVPARDRRASMYSAHSQRYPLSAEPPLPHEHQAHFSSPPKWNDMLQQPQQMQEGLLPGERGYFSGLDTLALAGDKSTASAENVVLVGYEGGLKIYDIVHEKEAQKHELKLLAKLDNVKGGVIGAKILPWTYRNDSLAALRPLVALVVHGPVLTKAHGNSSSSSVITDEHGGSSDSPSRPPSQKSNDGVPGQLDYQTTVQIHSLSTQQHLETLYTSPRVPCEYPLDSPYFQPPRPVGDLKVDANGKFVVVASGHSGEVFVFAPYSKYDVENTQAFRCISKHWTTVQQRELRPSGTPNGGEVTSPSGEPPAQYGVPLFSLSARWLAVVPPASSSLQSLNGTVLLPKSGYNPPGLATYSAPVQPALTCSVDMPDPEKFLNRMSREVTQNLIKGAVWVGNQGVQAWHNYWNNGKLSDSTSPPINGYEGPQQHFPPTHGHINGNSTQSGNDPVPISVFDVNRLLLAEDNKIKNALVPRATFPVPLGCSFLSFAPGGLMLMTISKKGDVHFIWDLMRMNHGRAGGLSNRGVLPGPHIRQIWQESRLTESKVVDVAWALPKRRNIAIVTEKGTVHFHELPADAFQWPPPRRMRKVDQTHSQKSKSVDHSTSSSPAPKNRLSSTFEALNAAAGRSRRSSHGNTLPNFGSLSMTPAGGGKQAGKALLGAAATTVKESWSTIRHAGDNKLKHRPTINPVTPGCIRWLTGKRRGTIGVLMDGVVHQYGVRSVPTKNGARTSSGARKRDRLALQMCVEPTCLPLLPDESIALACMQVLVPKAKEDGVGGGEREQEEGFDNWWRYTQLNSVTGGVAPLSSVLTSRLVPSGGKKTLVKENPFANAEIDTNPPYQPFHTDHRISLSVYNGNASSNVHGDGGDGGGDGGGVLKNGHDEVDWEAELWKPRHNIPSDLSHSHNSYDENHNNQHHQNMPQMSVWVFGTEISTATVKIATPVLDDTDDALLGLDGETVVGSLGGVGGGAVKQRIEHLNGNGDEETIEQIIVTTKRRRTRRGGNGGGGGGGGEYGMGQGEDEDGFFEDDCEVLDWAEDRV</sequence>
<dbReference type="InterPro" id="IPR036322">
    <property type="entry name" value="WD40_repeat_dom_sf"/>
</dbReference>
<feature type="compositionally biased region" description="Gly residues" evidence="1">
    <location>
        <begin position="1178"/>
        <end position="1194"/>
    </location>
</feature>
<dbReference type="PANTHER" id="PTHR13268:SF0">
    <property type="entry name" value="BCAS3 MICROTUBULE ASSOCIATED CELL MIGRATION FACTOR"/>
    <property type="match status" value="1"/>
</dbReference>
<feature type="region of interest" description="Disordered" evidence="1">
    <location>
        <begin position="755"/>
        <end position="832"/>
    </location>
</feature>
<feature type="region of interest" description="Disordered" evidence="1">
    <location>
        <begin position="128"/>
        <end position="178"/>
    </location>
</feature>